<dbReference type="GO" id="GO:0003700">
    <property type="term" value="F:DNA-binding transcription factor activity"/>
    <property type="evidence" value="ECO:0007669"/>
    <property type="project" value="InterPro"/>
</dbReference>
<gene>
    <name evidence="2" type="ORF">N7492_007264</name>
</gene>
<dbReference type="InterPro" id="IPR046347">
    <property type="entry name" value="bZIP_sf"/>
</dbReference>
<keyword evidence="3" id="KW-1185">Reference proteome</keyword>
<feature type="region of interest" description="Disordered" evidence="1">
    <location>
        <begin position="275"/>
        <end position="334"/>
    </location>
</feature>
<dbReference type="PANTHER" id="PTHR37012">
    <property type="entry name" value="B-ZIP TRANSCRIPTION FACTOR (EUROFUNG)-RELATED"/>
    <property type="match status" value="1"/>
</dbReference>
<dbReference type="Gene3D" id="1.20.5.170">
    <property type="match status" value="1"/>
</dbReference>
<dbReference type="CDD" id="cd14688">
    <property type="entry name" value="bZIP_YAP"/>
    <property type="match status" value="1"/>
</dbReference>
<evidence type="ECO:0000256" key="1">
    <source>
        <dbReference type="SAM" id="MobiDB-lite"/>
    </source>
</evidence>
<protein>
    <recommendedName>
        <fullName evidence="4">BZIP domain-containing protein</fullName>
    </recommendedName>
</protein>
<feature type="compositionally biased region" description="Polar residues" evidence="1">
    <location>
        <begin position="276"/>
        <end position="319"/>
    </location>
</feature>
<feature type="compositionally biased region" description="Low complexity" evidence="1">
    <location>
        <begin position="26"/>
        <end position="36"/>
    </location>
</feature>
<name>A0A9W9HZI6_9EURO</name>
<dbReference type="AlphaFoldDB" id="A0A9W9HZI6"/>
<feature type="compositionally biased region" description="Polar residues" evidence="1">
    <location>
        <begin position="204"/>
        <end position="220"/>
    </location>
</feature>
<organism evidence="2 3">
    <name type="scientific">Penicillium capsulatum</name>
    <dbReference type="NCBI Taxonomy" id="69766"/>
    <lineage>
        <taxon>Eukaryota</taxon>
        <taxon>Fungi</taxon>
        <taxon>Dikarya</taxon>
        <taxon>Ascomycota</taxon>
        <taxon>Pezizomycotina</taxon>
        <taxon>Eurotiomycetes</taxon>
        <taxon>Eurotiomycetidae</taxon>
        <taxon>Eurotiales</taxon>
        <taxon>Aspergillaceae</taxon>
        <taxon>Penicillium</taxon>
    </lineage>
</organism>
<evidence type="ECO:0000313" key="2">
    <source>
        <dbReference type="EMBL" id="KAJ5161872.1"/>
    </source>
</evidence>
<evidence type="ECO:0000313" key="3">
    <source>
        <dbReference type="Proteomes" id="UP001146351"/>
    </source>
</evidence>
<reference evidence="2" key="1">
    <citation type="submission" date="2022-11" db="EMBL/GenBank/DDBJ databases">
        <authorList>
            <person name="Petersen C."/>
        </authorList>
    </citation>
    <scope>NUCLEOTIDE SEQUENCE</scope>
    <source>
        <strain evidence="2">IBT 21917</strain>
    </source>
</reference>
<feature type="region of interest" description="Disordered" evidence="1">
    <location>
        <begin position="22"/>
        <end position="77"/>
    </location>
</feature>
<feature type="compositionally biased region" description="Low complexity" evidence="1">
    <location>
        <begin position="182"/>
        <end position="195"/>
    </location>
</feature>
<dbReference type="OrthoDB" id="3535998at2759"/>
<comment type="caution">
    <text evidence="2">The sequence shown here is derived from an EMBL/GenBank/DDBJ whole genome shotgun (WGS) entry which is preliminary data.</text>
</comment>
<feature type="region of interest" description="Disordered" evidence="1">
    <location>
        <begin position="135"/>
        <end position="162"/>
    </location>
</feature>
<accession>A0A9W9HZI6</accession>
<proteinExistence type="predicted"/>
<evidence type="ECO:0008006" key="4">
    <source>
        <dbReference type="Google" id="ProtNLM"/>
    </source>
</evidence>
<dbReference type="Proteomes" id="UP001146351">
    <property type="component" value="Unassembled WGS sequence"/>
</dbReference>
<feature type="compositionally biased region" description="Basic and acidic residues" evidence="1">
    <location>
        <begin position="62"/>
        <end position="73"/>
    </location>
</feature>
<sequence>MVTHNPLVARDQWDKETRVALRRLGSGSVSPKSSMSNKDERSLKKRESRSGTRKVSALSAEQLERKRANDREAQQSIRQRTKEHIELLEGQVAGLQRQVADLRPRSDRYDDLIQRNAALEDKVNRLKHQLTAFTGRSALPGDGDQPGPYRSGWPIDEPSNIPSTTTIIPIHLAASSHQPSNVPRAPSAMSVSSRSSHPHEWQPSYCSTRSPSIGDSSDTDFSARMDPYLIDGQMHQPARMMPPSLSIATSQLNFSNTASPTQPSSASSFSHIYPMSQHQGQRPEDQANQFFCPQRSISNPLPNVTASYPPSYTNQVTSSPHRDQPYPYQWVPQT</sequence>
<dbReference type="EMBL" id="JAPQKO010000005">
    <property type="protein sequence ID" value="KAJ5161872.1"/>
    <property type="molecule type" value="Genomic_DNA"/>
</dbReference>
<dbReference type="PANTHER" id="PTHR37012:SF2">
    <property type="entry name" value="BZIP DOMAIN-CONTAINING PROTEIN-RELATED"/>
    <property type="match status" value="1"/>
</dbReference>
<reference evidence="2" key="2">
    <citation type="journal article" date="2023" name="IMA Fungus">
        <title>Comparative genomic study of the Penicillium genus elucidates a diverse pangenome and 15 lateral gene transfer events.</title>
        <authorList>
            <person name="Petersen C."/>
            <person name="Sorensen T."/>
            <person name="Nielsen M.R."/>
            <person name="Sondergaard T.E."/>
            <person name="Sorensen J.L."/>
            <person name="Fitzpatrick D.A."/>
            <person name="Frisvad J.C."/>
            <person name="Nielsen K.L."/>
        </authorList>
    </citation>
    <scope>NUCLEOTIDE SEQUENCE</scope>
    <source>
        <strain evidence="2">IBT 21917</strain>
    </source>
</reference>
<feature type="region of interest" description="Disordered" evidence="1">
    <location>
        <begin position="175"/>
        <end position="223"/>
    </location>
</feature>
<dbReference type="SUPFAM" id="SSF57959">
    <property type="entry name" value="Leucine zipper domain"/>
    <property type="match status" value="1"/>
</dbReference>